<comment type="caution">
    <text evidence="4">The sequence shown here is derived from an EMBL/GenBank/DDBJ whole genome shotgun (WGS) entry which is preliminary data.</text>
</comment>
<protein>
    <submittedName>
        <fullName evidence="4">Beta-lactamase-like 1</fullName>
    </submittedName>
</protein>
<evidence type="ECO:0000313" key="5">
    <source>
        <dbReference type="Proteomes" id="UP001174909"/>
    </source>
</evidence>
<feature type="domain" description="Beta-lactamase-related" evidence="3">
    <location>
        <begin position="130"/>
        <end position="460"/>
    </location>
</feature>
<dbReference type="AlphaFoldDB" id="A0AA35RSF8"/>
<keyword evidence="2" id="KW-1133">Transmembrane helix</keyword>
<dbReference type="Gene3D" id="3.40.710.10">
    <property type="entry name" value="DD-peptidase/beta-lactamase superfamily"/>
    <property type="match status" value="1"/>
</dbReference>
<comment type="similarity">
    <text evidence="1">Belongs to the beta-lactamase family.</text>
</comment>
<dbReference type="SUPFAM" id="SSF56601">
    <property type="entry name" value="beta-lactamase/transpeptidase-like"/>
    <property type="match status" value="1"/>
</dbReference>
<dbReference type="EMBL" id="CASHTH010001568">
    <property type="protein sequence ID" value="CAI8016875.1"/>
    <property type="molecule type" value="Genomic_DNA"/>
</dbReference>
<dbReference type="PANTHER" id="PTHR22935">
    <property type="entry name" value="PENICILLIN-BINDING PROTEIN"/>
    <property type="match status" value="1"/>
</dbReference>
<gene>
    <name evidence="4" type="ORF">GBAR_LOCUS10315</name>
</gene>
<keyword evidence="2" id="KW-0472">Membrane</keyword>
<evidence type="ECO:0000256" key="2">
    <source>
        <dbReference type="SAM" id="Phobius"/>
    </source>
</evidence>
<dbReference type="Pfam" id="PF00144">
    <property type="entry name" value="Beta-lactamase"/>
    <property type="match status" value="1"/>
</dbReference>
<accession>A0AA35RSF8</accession>
<keyword evidence="5" id="KW-1185">Reference proteome</keyword>
<keyword evidence="2" id="KW-0812">Transmembrane</keyword>
<evidence type="ECO:0000259" key="3">
    <source>
        <dbReference type="Pfam" id="PF00144"/>
    </source>
</evidence>
<evidence type="ECO:0000313" key="4">
    <source>
        <dbReference type="EMBL" id="CAI8016875.1"/>
    </source>
</evidence>
<dbReference type="PANTHER" id="PTHR22935:SF95">
    <property type="entry name" value="BETA-LACTAMASE-LIKE 1-RELATED"/>
    <property type="match status" value="1"/>
</dbReference>
<feature type="transmembrane region" description="Helical" evidence="2">
    <location>
        <begin position="41"/>
        <end position="66"/>
    </location>
</feature>
<proteinExistence type="inferred from homology"/>
<dbReference type="InterPro" id="IPR051478">
    <property type="entry name" value="Beta-lactamase-like_AB/R"/>
</dbReference>
<name>A0AA35RSF8_GEOBA</name>
<reference evidence="4" key="1">
    <citation type="submission" date="2023-03" db="EMBL/GenBank/DDBJ databases">
        <authorList>
            <person name="Steffen K."/>
            <person name="Cardenas P."/>
        </authorList>
    </citation>
    <scope>NUCLEOTIDE SEQUENCE</scope>
</reference>
<evidence type="ECO:0000256" key="1">
    <source>
        <dbReference type="ARBA" id="ARBA00038473"/>
    </source>
</evidence>
<dbReference type="Proteomes" id="UP001174909">
    <property type="component" value="Unassembled WGS sequence"/>
</dbReference>
<dbReference type="InterPro" id="IPR012338">
    <property type="entry name" value="Beta-lactam/transpept-like"/>
</dbReference>
<sequence length="555" mass="60358">MAPEKVRTTAQDVEVCPPRTTLQIVEFSRGKSKRQRWRTGLLFASAIAVTAAISAALGIAAGLGIAGGSSPSCSDPADTSSDGGEATNVVNPEVDVHQQSSVLGCPIHPFPSPLPSPLPDKIESAIAAVERRLAGLIDDETMPGLVASITYRDTDLWSSGFGATKKDVPQATPDKDTLYRIASVSKIFVVLMVYHMYNRGLVRSLDDPLNDFCPSFHINNRFTSSSEDITLRQVMTSMSGLPREAPCGQPEDPAVNLCPHDTTTILERLSQQYTVLPPWTQPSYSNLGFGLLGRCLVSHFFPETSYEDYLQENILRPLGMSGTGFNYSHTSVGDRLATGYESDGSEEPLYDIGWWGPASQMYSSASDLNKLAKFLYSNGAADDDPAFSGVLSPSLRRLILLPTYTNRDLDTGVGAPWEVSYQQDYTLIMKGGNLRGYSAVFSVVPDLKLGLNVLFSGIGSKTPATLAYPLPPNTTQYTGFYTAHRSNGNVALANIYLNRDSLALSGSAFRGIYRAYREPSRFQGELCCGPERDRNKTIMIIEALIFPPWPAGRVC</sequence>
<dbReference type="InterPro" id="IPR001466">
    <property type="entry name" value="Beta-lactam-related"/>
</dbReference>
<organism evidence="4 5">
    <name type="scientific">Geodia barretti</name>
    <name type="common">Barrett's horny sponge</name>
    <dbReference type="NCBI Taxonomy" id="519541"/>
    <lineage>
        <taxon>Eukaryota</taxon>
        <taxon>Metazoa</taxon>
        <taxon>Porifera</taxon>
        <taxon>Demospongiae</taxon>
        <taxon>Heteroscleromorpha</taxon>
        <taxon>Tetractinellida</taxon>
        <taxon>Astrophorina</taxon>
        <taxon>Geodiidae</taxon>
        <taxon>Geodia</taxon>
    </lineage>
</organism>